<dbReference type="SUPFAM" id="SSF54277">
    <property type="entry name" value="CAD &amp; PB1 domains"/>
    <property type="match status" value="1"/>
</dbReference>
<reference evidence="4 6" key="1">
    <citation type="journal article" date="2011" name="Nature">
        <title>The Medicago genome provides insight into the evolution of rhizobial symbioses.</title>
        <authorList>
            <person name="Young N.D."/>
            <person name="Debelle F."/>
            <person name="Oldroyd G.E."/>
            <person name="Geurts R."/>
            <person name="Cannon S.B."/>
            <person name="Udvardi M.K."/>
            <person name="Benedito V.A."/>
            <person name="Mayer K.F."/>
            <person name="Gouzy J."/>
            <person name="Schoof H."/>
            <person name="Van de Peer Y."/>
            <person name="Proost S."/>
            <person name="Cook D.R."/>
            <person name="Meyers B.C."/>
            <person name="Spannagl M."/>
            <person name="Cheung F."/>
            <person name="De Mita S."/>
            <person name="Krishnakumar V."/>
            <person name="Gundlach H."/>
            <person name="Zhou S."/>
            <person name="Mudge J."/>
            <person name="Bharti A.K."/>
            <person name="Murray J.D."/>
            <person name="Naoumkina M.A."/>
            <person name="Rosen B."/>
            <person name="Silverstein K.A."/>
            <person name="Tang H."/>
            <person name="Rombauts S."/>
            <person name="Zhao P.X."/>
            <person name="Zhou P."/>
            <person name="Barbe V."/>
            <person name="Bardou P."/>
            <person name="Bechner M."/>
            <person name="Bellec A."/>
            <person name="Berger A."/>
            <person name="Berges H."/>
            <person name="Bidwell S."/>
            <person name="Bisseling T."/>
            <person name="Choisne N."/>
            <person name="Couloux A."/>
            <person name="Denny R."/>
            <person name="Deshpande S."/>
            <person name="Dai X."/>
            <person name="Doyle J.J."/>
            <person name="Dudez A.M."/>
            <person name="Farmer A.D."/>
            <person name="Fouteau S."/>
            <person name="Franken C."/>
            <person name="Gibelin C."/>
            <person name="Gish J."/>
            <person name="Goldstein S."/>
            <person name="Gonzalez A.J."/>
            <person name="Green P.J."/>
            <person name="Hallab A."/>
            <person name="Hartog M."/>
            <person name="Hua A."/>
            <person name="Humphray S.J."/>
            <person name="Jeong D.H."/>
            <person name="Jing Y."/>
            <person name="Jocker A."/>
            <person name="Kenton S.M."/>
            <person name="Kim D.J."/>
            <person name="Klee K."/>
            <person name="Lai H."/>
            <person name="Lang C."/>
            <person name="Lin S."/>
            <person name="Macmil S.L."/>
            <person name="Magdelenat G."/>
            <person name="Matthews L."/>
            <person name="McCorrison J."/>
            <person name="Monaghan E.L."/>
            <person name="Mun J.H."/>
            <person name="Najar F.Z."/>
            <person name="Nicholson C."/>
            <person name="Noirot C."/>
            <person name="O'Bleness M."/>
            <person name="Paule C.R."/>
            <person name="Poulain J."/>
            <person name="Prion F."/>
            <person name="Qin B."/>
            <person name="Qu C."/>
            <person name="Retzel E.F."/>
            <person name="Riddle C."/>
            <person name="Sallet E."/>
            <person name="Samain S."/>
            <person name="Samson N."/>
            <person name="Sanders I."/>
            <person name="Saurat O."/>
            <person name="Scarpelli C."/>
            <person name="Schiex T."/>
            <person name="Segurens B."/>
            <person name="Severin A.J."/>
            <person name="Sherrier D.J."/>
            <person name="Shi R."/>
            <person name="Sims S."/>
            <person name="Singer S.R."/>
            <person name="Sinharoy S."/>
            <person name="Sterck L."/>
            <person name="Viollet A."/>
            <person name="Wang B.B."/>
            <person name="Wang K."/>
            <person name="Wang M."/>
            <person name="Wang X."/>
            <person name="Warfsmann J."/>
            <person name="Weissenbach J."/>
            <person name="White D.D."/>
            <person name="White J.D."/>
            <person name="Wiley G.B."/>
            <person name="Wincker P."/>
            <person name="Xing Y."/>
            <person name="Yang L."/>
            <person name="Yao Z."/>
            <person name="Ying F."/>
            <person name="Zhai J."/>
            <person name="Zhou L."/>
            <person name="Zuber A."/>
            <person name="Denarie J."/>
            <person name="Dixon R.A."/>
            <person name="May G.D."/>
            <person name="Schwartz D.C."/>
            <person name="Rogers J."/>
            <person name="Quetier F."/>
            <person name="Town C.D."/>
            <person name="Roe B.A."/>
        </authorList>
    </citation>
    <scope>NUCLEOTIDE SEQUENCE [LARGE SCALE GENOMIC DNA]</scope>
    <source>
        <strain evidence="4">A17</strain>
        <strain evidence="5 6">cv. Jemalong A17</strain>
    </source>
</reference>
<dbReference type="HOGENOM" id="CLU_118286_0_0_1"/>
<evidence type="ECO:0000313" key="4">
    <source>
        <dbReference type="EMBL" id="KEH31783.1"/>
    </source>
</evidence>
<gene>
    <name evidence="4" type="ordered locus">MTR_4g104990</name>
</gene>
<accession>A0A072URU5</accession>
<dbReference type="InterPro" id="IPR053793">
    <property type="entry name" value="PB1-like"/>
</dbReference>
<name>A0A072URU5_MEDTR</name>
<proteinExistence type="predicted"/>
<evidence type="ECO:0000259" key="3">
    <source>
        <dbReference type="PROSITE" id="PS51745"/>
    </source>
</evidence>
<keyword evidence="2" id="KW-0812">Transmembrane</keyword>
<evidence type="ECO:0000313" key="6">
    <source>
        <dbReference type="Proteomes" id="UP000002051"/>
    </source>
</evidence>
<dbReference type="Proteomes" id="UP000002051">
    <property type="component" value="Chromosome 4"/>
</dbReference>
<keyword evidence="2" id="KW-1133">Transmembrane helix</keyword>
<protein>
    <submittedName>
        <fullName evidence="4">PB1 domain protein</fullName>
    </submittedName>
</protein>
<dbReference type="EnsemblPlants" id="KEH31783">
    <property type="protein sequence ID" value="KEH31783"/>
    <property type="gene ID" value="MTR_4g104990"/>
</dbReference>
<keyword evidence="2" id="KW-0472">Membrane</keyword>
<organism evidence="4 6">
    <name type="scientific">Medicago truncatula</name>
    <name type="common">Barrel medic</name>
    <name type="synonym">Medicago tribuloides</name>
    <dbReference type="NCBI Taxonomy" id="3880"/>
    <lineage>
        <taxon>Eukaryota</taxon>
        <taxon>Viridiplantae</taxon>
        <taxon>Streptophyta</taxon>
        <taxon>Embryophyta</taxon>
        <taxon>Tracheophyta</taxon>
        <taxon>Spermatophyta</taxon>
        <taxon>Magnoliopsida</taxon>
        <taxon>eudicotyledons</taxon>
        <taxon>Gunneridae</taxon>
        <taxon>Pentapetalae</taxon>
        <taxon>rosids</taxon>
        <taxon>fabids</taxon>
        <taxon>Fabales</taxon>
        <taxon>Fabaceae</taxon>
        <taxon>Papilionoideae</taxon>
        <taxon>50 kb inversion clade</taxon>
        <taxon>NPAAA clade</taxon>
        <taxon>Hologalegina</taxon>
        <taxon>IRL clade</taxon>
        <taxon>Trifolieae</taxon>
        <taxon>Medicago</taxon>
    </lineage>
</organism>
<dbReference type="EMBL" id="CM001220">
    <property type="protein sequence ID" value="KEH31783.1"/>
    <property type="molecule type" value="Genomic_DNA"/>
</dbReference>
<dbReference type="SMART" id="SM00666">
    <property type="entry name" value="PB1"/>
    <property type="match status" value="1"/>
</dbReference>
<keyword evidence="6" id="KW-1185">Reference proteome</keyword>
<reference evidence="4 6" key="2">
    <citation type="journal article" date="2014" name="BMC Genomics">
        <title>An improved genome release (version Mt4.0) for the model legume Medicago truncatula.</title>
        <authorList>
            <person name="Tang H."/>
            <person name="Krishnakumar V."/>
            <person name="Bidwell S."/>
            <person name="Rosen B."/>
            <person name="Chan A."/>
            <person name="Zhou S."/>
            <person name="Gentzbittel L."/>
            <person name="Childs K.L."/>
            <person name="Yandell M."/>
            <person name="Gundlach H."/>
            <person name="Mayer K.F."/>
            <person name="Schwartz D.C."/>
            <person name="Town C.D."/>
        </authorList>
    </citation>
    <scope>GENOME REANNOTATION</scope>
    <source>
        <strain evidence="4">A17</strain>
        <strain evidence="5 6">cv. Jemalong A17</strain>
    </source>
</reference>
<dbReference type="PROSITE" id="PS51745">
    <property type="entry name" value="PB1"/>
    <property type="match status" value="1"/>
</dbReference>
<feature type="transmembrane region" description="Helical" evidence="2">
    <location>
        <begin position="120"/>
        <end position="143"/>
    </location>
</feature>
<dbReference type="PANTHER" id="PTHR20930">
    <property type="entry name" value="OVARIAN CARCINOMA ANTIGEN CA125-RELATED"/>
    <property type="match status" value="1"/>
</dbReference>
<sequence>MDKTAFNTQDGGDPSANFMYINFVKYGNTFRRFSVHVDENNEVDLNMVSLKAKIRSIFNFSHANFILRYVDEEGDLVNLVDDDDLHDMMSQQLEFLRIEVHMIHNLGKKIWKEIIFNEEILFYSLVYVFVVVALGVLCLAIVFNLPDDEPTERKWVRASLVLGLLTLLKSIIL</sequence>
<evidence type="ECO:0000256" key="2">
    <source>
        <dbReference type="SAM" id="Phobius"/>
    </source>
</evidence>
<evidence type="ECO:0000256" key="1">
    <source>
        <dbReference type="ARBA" id="ARBA00011726"/>
    </source>
</evidence>
<dbReference type="Pfam" id="PF00564">
    <property type="entry name" value="PB1"/>
    <property type="match status" value="1"/>
</dbReference>
<dbReference type="InterPro" id="IPR000270">
    <property type="entry name" value="PB1_dom"/>
</dbReference>
<evidence type="ECO:0000313" key="5">
    <source>
        <dbReference type="EnsemblPlants" id="KEH31783"/>
    </source>
</evidence>
<dbReference type="PANTHER" id="PTHR20930:SF0">
    <property type="entry name" value="PROTEIN ILRUN"/>
    <property type="match status" value="1"/>
</dbReference>
<dbReference type="AlphaFoldDB" id="A0A072URU5"/>
<dbReference type="STRING" id="3880.A0A072URU5"/>
<feature type="domain" description="PB1" evidence="3">
    <location>
        <begin position="18"/>
        <end position="103"/>
    </location>
</feature>
<dbReference type="Gene3D" id="3.10.20.90">
    <property type="entry name" value="Phosphatidylinositol 3-kinase Catalytic Subunit, Chain A, domain 1"/>
    <property type="match status" value="1"/>
</dbReference>
<comment type="subunit">
    <text evidence="1">Homodimers and heterodimers.</text>
</comment>
<reference evidence="5" key="3">
    <citation type="submission" date="2015-04" db="UniProtKB">
        <authorList>
            <consortium name="EnsemblPlants"/>
        </authorList>
    </citation>
    <scope>IDENTIFICATION</scope>
    <source>
        <strain evidence="5">cv. Jemalong A17</strain>
    </source>
</reference>